<accession>A0A1I7ZY48</accession>
<dbReference type="InterPro" id="IPR002602">
    <property type="entry name" value="DB"/>
</dbReference>
<evidence type="ECO:0000256" key="1">
    <source>
        <dbReference type="SAM" id="MobiDB-lite"/>
    </source>
</evidence>
<feature type="region of interest" description="Disordered" evidence="1">
    <location>
        <begin position="69"/>
        <end position="108"/>
    </location>
</feature>
<organism evidence="4 5">
    <name type="scientific">Steinernema glaseri</name>
    <dbReference type="NCBI Taxonomy" id="37863"/>
    <lineage>
        <taxon>Eukaryota</taxon>
        <taxon>Metazoa</taxon>
        <taxon>Ecdysozoa</taxon>
        <taxon>Nematoda</taxon>
        <taxon>Chromadorea</taxon>
        <taxon>Rhabditida</taxon>
        <taxon>Tylenchina</taxon>
        <taxon>Panagrolaimomorpha</taxon>
        <taxon>Strongyloidoidea</taxon>
        <taxon>Steinernematidae</taxon>
        <taxon>Steinernema</taxon>
    </lineage>
</organism>
<name>A0A1I7ZY48_9BILA</name>
<feature type="chain" id="PRO_5009314032" evidence="2">
    <location>
        <begin position="24"/>
        <end position="242"/>
    </location>
</feature>
<dbReference type="PANTHER" id="PTHR46705">
    <property type="entry name" value="PROTEIN CBG09805"/>
    <property type="match status" value="1"/>
</dbReference>
<evidence type="ECO:0000313" key="4">
    <source>
        <dbReference type="Proteomes" id="UP000095287"/>
    </source>
</evidence>
<dbReference type="WBParaSite" id="L893_g30918.t1">
    <property type="protein sequence ID" value="L893_g30918.t1"/>
    <property type="gene ID" value="L893_g30918"/>
</dbReference>
<evidence type="ECO:0000313" key="5">
    <source>
        <dbReference type="WBParaSite" id="L893_g30918.t1"/>
    </source>
</evidence>
<proteinExistence type="predicted"/>
<dbReference type="AlphaFoldDB" id="A0A1I7ZY48"/>
<keyword evidence="4" id="KW-1185">Reference proteome</keyword>
<dbReference type="Proteomes" id="UP000095287">
    <property type="component" value="Unplaced"/>
</dbReference>
<feature type="domain" description="Domain of unknown function DB" evidence="3">
    <location>
        <begin position="115"/>
        <end position="217"/>
    </location>
</feature>
<protein>
    <submittedName>
        <fullName evidence="5">DB domain-containing protein</fullName>
    </submittedName>
</protein>
<reference evidence="5" key="1">
    <citation type="submission" date="2016-11" db="UniProtKB">
        <authorList>
            <consortium name="WormBaseParasite"/>
        </authorList>
    </citation>
    <scope>IDENTIFICATION</scope>
</reference>
<keyword evidence="2" id="KW-0732">Signal</keyword>
<dbReference type="Pfam" id="PF01682">
    <property type="entry name" value="DB"/>
    <property type="match status" value="1"/>
</dbReference>
<feature type="signal peptide" evidence="2">
    <location>
        <begin position="1"/>
        <end position="23"/>
    </location>
</feature>
<sequence length="242" mass="26876">MFPTASLLLLIAVLSSSISLIESCFSAGVCTSCAPPQPVCRGGCGGGYSCGQYGCYRARAASSKTVQLSRRKEDFSDEGSTGSEEFDDLPSHDLPEIVDEPEPEPKTPDEKFLACCQERRLPDECLNKCSFGSYTREALQAMYFRIDRCPMQAAAELQYCAAQGKNHMECCARNGVASTLVGEKCLTFCDQESGHVTPLDFTYLACFDKFDSMKGCFWFDIRGDEHRQRPQLLRPQARRFDV</sequence>
<evidence type="ECO:0000259" key="3">
    <source>
        <dbReference type="Pfam" id="PF01682"/>
    </source>
</evidence>
<evidence type="ECO:0000256" key="2">
    <source>
        <dbReference type="SAM" id="SignalP"/>
    </source>
</evidence>
<dbReference type="PANTHER" id="PTHR46705:SF9">
    <property type="entry name" value="DOMAIN OF UNKNOWN FUNCTION DB DOMAIN-CONTAINING PROTEIN"/>
    <property type="match status" value="1"/>
</dbReference>